<proteinExistence type="predicted"/>
<gene>
    <name evidence="1" type="ORF">UFOPK1493_04415</name>
</gene>
<dbReference type="Gene3D" id="3.40.50.1110">
    <property type="entry name" value="SGNH hydrolase"/>
    <property type="match status" value="1"/>
</dbReference>
<dbReference type="EMBL" id="CAEZSR010000347">
    <property type="protein sequence ID" value="CAB4602418.1"/>
    <property type="molecule type" value="Genomic_DNA"/>
</dbReference>
<accession>A0A6J6H102</accession>
<name>A0A6J6H102_9ZZZZ</name>
<organism evidence="1">
    <name type="scientific">freshwater metagenome</name>
    <dbReference type="NCBI Taxonomy" id="449393"/>
    <lineage>
        <taxon>unclassified sequences</taxon>
        <taxon>metagenomes</taxon>
        <taxon>ecological metagenomes</taxon>
    </lineage>
</organism>
<dbReference type="Pfam" id="PF04311">
    <property type="entry name" value="DUF459"/>
    <property type="match status" value="1"/>
</dbReference>
<evidence type="ECO:0000313" key="1">
    <source>
        <dbReference type="EMBL" id="CAB4602418.1"/>
    </source>
</evidence>
<dbReference type="InterPro" id="IPR007407">
    <property type="entry name" value="DUF459"/>
</dbReference>
<dbReference type="AlphaFoldDB" id="A0A6J6H102"/>
<protein>
    <submittedName>
        <fullName evidence="1">Unannotated protein</fullName>
    </submittedName>
</protein>
<dbReference type="InterPro" id="IPR036514">
    <property type="entry name" value="SGNH_hydro_sf"/>
</dbReference>
<dbReference type="SUPFAM" id="SSF52266">
    <property type="entry name" value="SGNH hydrolase"/>
    <property type="match status" value="1"/>
</dbReference>
<sequence>MSGQSASLPQTRRTGWTLPASRIDRLVLVGDSLAQEVSPILQFLTPGKTPVSKFWGGTAPCDWLGVDLEATRRSVVVITFTGNSLTDCMVGPDGRHLADEALVEQYRYDVGQLIDTARRAGARVVLVGQPHRAPSFEAELEVEGINAMYREYAQRFRFVSYVDAGRAVETVDGSFAERLPCTVHDIDCAPDDTTVVRGDGVHFCPVAGENPCSVWSSGAFRFGIVIASAANNPRPFD</sequence>
<reference evidence="1" key="1">
    <citation type="submission" date="2020-05" db="EMBL/GenBank/DDBJ databases">
        <authorList>
            <person name="Chiriac C."/>
            <person name="Salcher M."/>
            <person name="Ghai R."/>
            <person name="Kavagutti S V."/>
        </authorList>
    </citation>
    <scope>NUCLEOTIDE SEQUENCE</scope>
</reference>